<dbReference type="EMBL" id="JAUEPS010000045">
    <property type="protein sequence ID" value="KAK0447030.1"/>
    <property type="molecule type" value="Genomic_DNA"/>
</dbReference>
<dbReference type="Proteomes" id="UP001175211">
    <property type="component" value="Unassembled WGS sequence"/>
</dbReference>
<keyword evidence="2" id="KW-1185">Reference proteome</keyword>
<proteinExistence type="predicted"/>
<sequence>MSASLRPVRLLRILCGSVRMMALTMPVVKRMRRWMFLYIMQLPDYKLNKVFLSMSFVSEYVPPFDRLVLLLFCGFGRSMSLAQFVLILTVD</sequence>
<gene>
    <name evidence="1" type="ORF">EV420DRAFT_887063</name>
</gene>
<dbReference type="GeneID" id="85367425"/>
<dbReference type="AlphaFoldDB" id="A0AA39JSB4"/>
<organism evidence="1 2">
    <name type="scientific">Armillaria tabescens</name>
    <name type="common">Ringless honey mushroom</name>
    <name type="synonym">Agaricus tabescens</name>
    <dbReference type="NCBI Taxonomy" id="1929756"/>
    <lineage>
        <taxon>Eukaryota</taxon>
        <taxon>Fungi</taxon>
        <taxon>Dikarya</taxon>
        <taxon>Basidiomycota</taxon>
        <taxon>Agaricomycotina</taxon>
        <taxon>Agaricomycetes</taxon>
        <taxon>Agaricomycetidae</taxon>
        <taxon>Agaricales</taxon>
        <taxon>Marasmiineae</taxon>
        <taxon>Physalacriaceae</taxon>
        <taxon>Desarmillaria</taxon>
    </lineage>
</organism>
<reference evidence="1" key="1">
    <citation type="submission" date="2023-06" db="EMBL/GenBank/DDBJ databases">
        <authorList>
            <consortium name="Lawrence Berkeley National Laboratory"/>
            <person name="Ahrendt S."/>
            <person name="Sahu N."/>
            <person name="Indic B."/>
            <person name="Wong-Bajracharya J."/>
            <person name="Merenyi Z."/>
            <person name="Ke H.-M."/>
            <person name="Monk M."/>
            <person name="Kocsube S."/>
            <person name="Drula E."/>
            <person name="Lipzen A."/>
            <person name="Balint B."/>
            <person name="Henrissat B."/>
            <person name="Andreopoulos B."/>
            <person name="Martin F.M."/>
            <person name="Harder C.B."/>
            <person name="Rigling D."/>
            <person name="Ford K.L."/>
            <person name="Foster G.D."/>
            <person name="Pangilinan J."/>
            <person name="Papanicolaou A."/>
            <person name="Barry K."/>
            <person name="LaButti K."/>
            <person name="Viragh M."/>
            <person name="Koriabine M."/>
            <person name="Yan M."/>
            <person name="Riley R."/>
            <person name="Champramary S."/>
            <person name="Plett K.L."/>
            <person name="Tsai I.J."/>
            <person name="Slot J."/>
            <person name="Sipos G."/>
            <person name="Plett J."/>
            <person name="Nagy L.G."/>
            <person name="Grigoriev I.V."/>
        </authorList>
    </citation>
    <scope>NUCLEOTIDE SEQUENCE</scope>
    <source>
        <strain evidence="1">CCBAS 213</strain>
    </source>
</reference>
<protein>
    <submittedName>
        <fullName evidence="1">Uncharacterized protein</fullName>
    </submittedName>
</protein>
<evidence type="ECO:0000313" key="1">
    <source>
        <dbReference type="EMBL" id="KAK0447030.1"/>
    </source>
</evidence>
<comment type="caution">
    <text evidence="1">The sequence shown here is derived from an EMBL/GenBank/DDBJ whole genome shotgun (WGS) entry which is preliminary data.</text>
</comment>
<accession>A0AA39JSB4</accession>
<dbReference type="RefSeq" id="XP_060326055.1">
    <property type="nucleotide sequence ID" value="XM_060483877.1"/>
</dbReference>
<evidence type="ECO:0000313" key="2">
    <source>
        <dbReference type="Proteomes" id="UP001175211"/>
    </source>
</evidence>
<name>A0AA39JSB4_ARMTA</name>